<protein>
    <submittedName>
        <fullName evidence="1">Uncharacterized protein</fullName>
    </submittedName>
</protein>
<gene>
    <name evidence="1" type="ORF">Glove_346g99</name>
</gene>
<name>A0A397HFL1_9GLOM</name>
<dbReference type="Proteomes" id="UP000266861">
    <property type="component" value="Unassembled WGS sequence"/>
</dbReference>
<keyword evidence="2" id="KW-1185">Reference proteome</keyword>
<sequence>MTKDIAVSFNNRTPPLLWSHFRSSSTDLIDSWASGSCVPLKFNRIHLPSSNYYLSFISFTLHNNTTSDDDWNKLHGIRSKYDVTSDNGNYYLDEDDLEYNEFNEGFFNDPSSQLLNSFIVGFCDLSVRVKNMIFRCKKYKELLNGDLQWVCSHADWIWIGLVLVARILFTCFGLDY</sequence>
<proteinExistence type="predicted"/>
<comment type="caution">
    <text evidence="1">The sequence shown here is derived from an EMBL/GenBank/DDBJ whole genome shotgun (WGS) entry which is preliminary data.</text>
</comment>
<evidence type="ECO:0000313" key="1">
    <source>
        <dbReference type="EMBL" id="RHZ61619.1"/>
    </source>
</evidence>
<organism evidence="1 2">
    <name type="scientific">Diversispora epigaea</name>
    <dbReference type="NCBI Taxonomy" id="1348612"/>
    <lineage>
        <taxon>Eukaryota</taxon>
        <taxon>Fungi</taxon>
        <taxon>Fungi incertae sedis</taxon>
        <taxon>Mucoromycota</taxon>
        <taxon>Glomeromycotina</taxon>
        <taxon>Glomeromycetes</taxon>
        <taxon>Diversisporales</taxon>
        <taxon>Diversisporaceae</taxon>
        <taxon>Diversispora</taxon>
    </lineage>
</organism>
<dbReference type="EMBL" id="PQFF01000316">
    <property type="protein sequence ID" value="RHZ61619.1"/>
    <property type="molecule type" value="Genomic_DNA"/>
</dbReference>
<dbReference type="AlphaFoldDB" id="A0A397HFL1"/>
<accession>A0A397HFL1</accession>
<reference evidence="1 2" key="1">
    <citation type="submission" date="2018-08" db="EMBL/GenBank/DDBJ databases">
        <title>Genome and evolution of the arbuscular mycorrhizal fungus Diversispora epigaea (formerly Glomus versiforme) and its bacterial endosymbionts.</title>
        <authorList>
            <person name="Sun X."/>
            <person name="Fei Z."/>
            <person name="Harrison M."/>
        </authorList>
    </citation>
    <scope>NUCLEOTIDE SEQUENCE [LARGE SCALE GENOMIC DNA]</scope>
    <source>
        <strain evidence="1 2">IT104</strain>
    </source>
</reference>
<evidence type="ECO:0000313" key="2">
    <source>
        <dbReference type="Proteomes" id="UP000266861"/>
    </source>
</evidence>